<dbReference type="AlphaFoldDB" id="A0A8J2YUZ4"/>
<proteinExistence type="predicted"/>
<dbReference type="Proteomes" id="UP000646365">
    <property type="component" value="Unassembled WGS sequence"/>
</dbReference>
<protein>
    <submittedName>
        <fullName evidence="1">Uncharacterized protein</fullName>
    </submittedName>
</protein>
<reference evidence="1" key="2">
    <citation type="submission" date="2020-09" db="EMBL/GenBank/DDBJ databases">
        <authorList>
            <person name="Sun Q."/>
            <person name="Zhou Y."/>
        </authorList>
    </citation>
    <scope>NUCLEOTIDE SEQUENCE</scope>
    <source>
        <strain evidence="1">CGMCC 1.15725</strain>
    </source>
</reference>
<organism evidence="1 2">
    <name type="scientific">Aliidongia dinghuensis</name>
    <dbReference type="NCBI Taxonomy" id="1867774"/>
    <lineage>
        <taxon>Bacteria</taxon>
        <taxon>Pseudomonadati</taxon>
        <taxon>Pseudomonadota</taxon>
        <taxon>Alphaproteobacteria</taxon>
        <taxon>Rhodospirillales</taxon>
        <taxon>Dongiaceae</taxon>
        <taxon>Aliidongia</taxon>
    </lineage>
</organism>
<reference evidence="1" key="1">
    <citation type="journal article" date="2014" name="Int. J. Syst. Evol. Microbiol.">
        <title>Complete genome sequence of Corynebacterium casei LMG S-19264T (=DSM 44701T), isolated from a smear-ripened cheese.</title>
        <authorList>
            <consortium name="US DOE Joint Genome Institute (JGI-PGF)"/>
            <person name="Walter F."/>
            <person name="Albersmeier A."/>
            <person name="Kalinowski J."/>
            <person name="Ruckert C."/>
        </authorList>
    </citation>
    <scope>NUCLEOTIDE SEQUENCE</scope>
    <source>
        <strain evidence="1">CGMCC 1.15725</strain>
    </source>
</reference>
<keyword evidence="2" id="KW-1185">Reference proteome</keyword>
<evidence type="ECO:0000313" key="1">
    <source>
        <dbReference type="EMBL" id="GGF25872.1"/>
    </source>
</evidence>
<dbReference type="RefSeq" id="WP_189048042.1">
    <property type="nucleotide sequence ID" value="NZ_BMJQ01000009.1"/>
</dbReference>
<dbReference type="EMBL" id="BMJQ01000009">
    <property type="protein sequence ID" value="GGF25872.1"/>
    <property type="molecule type" value="Genomic_DNA"/>
</dbReference>
<comment type="caution">
    <text evidence="1">The sequence shown here is derived from an EMBL/GenBank/DDBJ whole genome shotgun (WGS) entry which is preliminary data.</text>
</comment>
<evidence type="ECO:0000313" key="2">
    <source>
        <dbReference type="Proteomes" id="UP000646365"/>
    </source>
</evidence>
<name>A0A8J2YUZ4_9PROT</name>
<gene>
    <name evidence="1" type="ORF">GCM10011611_34900</name>
</gene>
<sequence length="189" mass="19985">MRAVVEAINQTLRNIGSEPGRVLLDTIESFESMALTDEERISALASSIANSAVAYHGTRIDGYLTALRVSSMAIALELLPPPPSAGATPALGHIAEGADILSCGLHHLLDALYSASIGVEDRIVAEIALYARLLGRHDPNTVQMVLQGVDDAVNHPDFAEGDLVAVTITDPFRLDLTLPLDQLPTLGVA</sequence>
<accession>A0A8J2YUZ4</accession>